<evidence type="ECO:0000313" key="2">
    <source>
        <dbReference type="Proteomes" id="UP000242515"/>
    </source>
</evidence>
<dbReference type="AlphaFoldDB" id="A0A1H9LZS8"/>
<dbReference type="EMBL" id="FOGC01000013">
    <property type="protein sequence ID" value="SER16900.1"/>
    <property type="molecule type" value="Genomic_DNA"/>
</dbReference>
<accession>A0A1H9LZS8</accession>
<protein>
    <submittedName>
        <fullName evidence="1">Uncharacterized protein</fullName>
    </submittedName>
</protein>
<organism evidence="1 2">
    <name type="scientific">Rosenbergiella nectarea</name>
    <dbReference type="NCBI Taxonomy" id="988801"/>
    <lineage>
        <taxon>Bacteria</taxon>
        <taxon>Pseudomonadati</taxon>
        <taxon>Pseudomonadota</taxon>
        <taxon>Gammaproteobacteria</taxon>
        <taxon>Enterobacterales</taxon>
        <taxon>Erwiniaceae</taxon>
        <taxon>Rosenbergiella</taxon>
    </lineage>
</organism>
<sequence>MIALTKEKREELIRYYGTIIDWHKDRLSSYLSDFDRGAIESSKLMTEIALASLTAECKYFQWKWAKDENAVWTTTPIEKLSDAVSAFGKDGENVIYRMLFTAPPVPDIKLPGDHEGTEHTDYHSGKKDGWNECLAEIKHLNGLGE</sequence>
<dbReference type="OrthoDB" id="6644192at2"/>
<name>A0A1H9LZS8_9GAMM</name>
<gene>
    <name evidence="1" type="ORF">SAMN05216522_11314</name>
</gene>
<dbReference type="STRING" id="988801.SAMN05216522_11314"/>
<keyword evidence="2" id="KW-1185">Reference proteome</keyword>
<reference evidence="2" key="1">
    <citation type="submission" date="2016-10" db="EMBL/GenBank/DDBJ databases">
        <authorList>
            <person name="Varghese N."/>
            <person name="Submissions S."/>
        </authorList>
    </citation>
    <scope>NUCLEOTIDE SEQUENCE [LARGE SCALE GENOMIC DNA]</scope>
    <source>
        <strain evidence="2">8N4</strain>
    </source>
</reference>
<dbReference type="RefSeq" id="WP_092677824.1">
    <property type="nucleotide sequence ID" value="NZ_FOGC01000013.1"/>
</dbReference>
<proteinExistence type="predicted"/>
<dbReference type="Proteomes" id="UP000242515">
    <property type="component" value="Unassembled WGS sequence"/>
</dbReference>
<evidence type="ECO:0000313" key="1">
    <source>
        <dbReference type="EMBL" id="SER16900.1"/>
    </source>
</evidence>